<reference evidence="10" key="2">
    <citation type="submission" date="2023-01" db="EMBL/GenBank/DDBJ databases">
        <title>Draft genome sequence of Sneathiella chinensis strain NBRC 103408.</title>
        <authorList>
            <person name="Sun Q."/>
            <person name="Mori K."/>
        </authorList>
    </citation>
    <scope>NUCLEOTIDE SEQUENCE</scope>
    <source>
        <strain evidence="10">NBRC 103408</strain>
    </source>
</reference>
<dbReference type="InterPro" id="IPR001750">
    <property type="entry name" value="ND/Mrp_TM"/>
</dbReference>
<dbReference type="PRINTS" id="PR01437">
    <property type="entry name" value="NUOXDRDTASE4"/>
</dbReference>
<dbReference type="EMBL" id="BSNF01000008">
    <property type="protein sequence ID" value="GLQ07092.1"/>
    <property type="molecule type" value="Genomic_DNA"/>
</dbReference>
<reference evidence="10" key="1">
    <citation type="journal article" date="2014" name="Int. J. Syst. Evol. Microbiol.">
        <title>Complete genome of a new Firmicutes species belonging to the dominant human colonic microbiota ('Ruminococcus bicirculans') reveals two chromosomes and a selective capacity to utilize plant glucans.</title>
        <authorList>
            <consortium name="NISC Comparative Sequencing Program"/>
            <person name="Wegmann U."/>
            <person name="Louis P."/>
            <person name="Goesmann A."/>
            <person name="Henrissat B."/>
            <person name="Duncan S.H."/>
            <person name="Flint H.J."/>
        </authorList>
    </citation>
    <scope>NUCLEOTIDE SEQUENCE</scope>
    <source>
        <strain evidence="10">NBRC 103408</strain>
    </source>
</reference>
<dbReference type="RefSeq" id="WP_169561165.1">
    <property type="nucleotide sequence ID" value="NZ_BSNF01000008.1"/>
</dbReference>
<feature type="transmembrane region" description="Helical" evidence="8">
    <location>
        <begin position="100"/>
        <end position="133"/>
    </location>
</feature>
<name>A0ABQ5U706_9PROT</name>
<sequence>MIDGLNPGFILILGALLVPLTSGFIRSLLVLALPVLGFAQMISLGLGSWGVIDMLGLQVVLTHIDPLSRVFGIIFHIAAFAALLYSLHVKDTVQHIATLIYAGSAIGAIFAGDLLTLFVFWEITAVSSVFLIWASRTERAFRSGVRYLIIQVTSGVILLGGIALYVADTGSLAFGPMELGSFATWAFLIAFGIKAAFPLLHNWVQDSYPEATVTGTVVLSAFTTKLAIYALARAFPGTDLLIYIGVVMVIFPVVFATLENDLRRTLAYSMNSQQGFMVIGIGIGTEMALNGVAAHASVSILYTCLLFMCTGAILYRTGTAKATELGSLYKSMPLTAFFAVIGSLVIVAFPLTAAFASKSLILSASLKEGYYFVWLFMLFGAVAVIDNIGLKIPVFGFFRRNAEKDPAPVQDAPAHMLLAMALLTGLAILAGVMPGAFFSLLPYDVSYEVYTASHVVTQLQLILFATLAFALALRLGVYPGLKSAINLDFDWFYRKAGKSLAITTGTLILTVWTAFINLCQRGVAGVISLAVDTHGDGKTMSRTVSSSAAVVAIVALFGVILLVAYQF</sequence>
<evidence type="ECO:0000256" key="7">
    <source>
        <dbReference type="RuleBase" id="RU000320"/>
    </source>
</evidence>
<dbReference type="InterPro" id="IPR052175">
    <property type="entry name" value="ComplexI-like_HydComp"/>
</dbReference>
<keyword evidence="4 8" id="KW-1133">Transmembrane helix</keyword>
<feature type="transmembrane region" description="Helical" evidence="8">
    <location>
        <begin position="265"/>
        <end position="284"/>
    </location>
</feature>
<evidence type="ECO:0000256" key="5">
    <source>
        <dbReference type="ARBA" id="ARBA00023002"/>
    </source>
</evidence>
<dbReference type="Proteomes" id="UP001161409">
    <property type="component" value="Unassembled WGS sequence"/>
</dbReference>
<dbReference type="PANTHER" id="PTHR42682">
    <property type="entry name" value="HYDROGENASE-4 COMPONENT F"/>
    <property type="match status" value="1"/>
</dbReference>
<accession>A0ABQ5U706</accession>
<feature type="transmembrane region" description="Helical" evidence="8">
    <location>
        <begin position="502"/>
        <end position="524"/>
    </location>
</feature>
<feature type="transmembrane region" description="Helical" evidence="8">
    <location>
        <begin position="212"/>
        <end position="234"/>
    </location>
</feature>
<dbReference type="Pfam" id="PF00361">
    <property type="entry name" value="Proton_antipo_M"/>
    <property type="match status" value="1"/>
</dbReference>
<evidence type="ECO:0000313" key="11">
    <source>
        <dbReference type="Proteomes" id="UP001161409"/>
    </source>
</evidence>
<dbReference type="PANTHER" id="PTHR42682:SF4">
    <property type="entry name" value="NADH-UBIQUINONE_PLASTOQUINONE"/>
    <property type="match status" value="1"/>
</dbReference>
<proteinExistence type="predicted"/>
<feature type="transmembrane region" description="Helical" evidence="8">
    <location>
        <begin position="67"/>
        <end position="88"/>
    </location>
</feature>
<feature type="domain" description="NADH:quinone oxidoreductase/Mrp antiporter transmembrane" evidence="9">
    <location>
        <begin position="111"/>
        <end position="381"/>
    </location>
</feature>
<evidence type="ECO:0000256" key="6">
    <source>
        <dbReference type="ARBA" id="ARBA00023136"/>
    </source>
</evidence>
<evidence type="ECO:0000256" key="2">
    <source>
        <dbReference type="ARBA" id="ARBA00022475"/>
    </source>
</evidence>
<evidence type="ECO:0000256" key="3">
    <source>
        <dbReference type="ARBA" id="ARBA00022692"/>
    </source>
</evidence>
<evidence type="ECO:0000256" key="1">
    <source>
        <dbReference type="ARBA" id="ARBA00004651"/>
    </source>
</evidence>
<gene>
    <name evidence="10" type="ORF">GCM10007924_23130</name>
</gene>
<keyword evidence="6 8" id="KW-0472">Membrane</keyword>
<dbReference type="InterPro" id="IPR003918">
    <property type="entry name" value="NADH_UbQ_OxRdtase"/>
</dbReference>
<comment type="caution">
    <text evidence="10">The sequence shown here is derived from an EMBL/GenBank/DDBJ whole genome shotgun (WGS) entry which is preliminary data.</text>
</comment>
<protein>
    <submittedName>
        <fullName evidence="10">Na(+)/H(+) antiporter subunit D</fullName>
    </submittedName>
</protein>
<evidence type="ECO:0000259" key="9">
    <source>
        <dbReference type="Pfam" id="PF00361"/>
    </source>
</evidence>
<feature type="transmembrane region" description="Helical" evidence="8">
    <location>
        <begin position="31"/>
        <end position="55"/>
    </location>
</feature>
<comment type="subcellular location">
    <subcellularLocation>
        <location evidence="1">Cell membrane</location>
        <topology evidence="1">Multi-pass membrane protein</topology>
    </subcellularLocation>
    <subcellularLocation>
        <location evidence="7">Membrane</location>
        <topology evidence="7">Multi-pass membrane protein</topology>
    </subcellularLocation>
</comment>
<evidence type="ECO:0000313" key="10">
    <source>
        <dbReference type="EMBL" id="GLQ07092.1"/>
    </source>
</evidence>
<evidence type="ECO:0000256" key="8">
    <source>
        <dbReference type="SAM" id="Phobius"/>
    </source>
</evidence>
<dbReference type="NCBIfam" id="NF009310">
    <property type="entry name" value="PRK12668.1"/>
    <property type="match status" value="1"/>
</dbReference>
<feature type="transmembrane region" description="Helical" evidence="8">
    <location>
        <begin position="7"/>
        <end position="25"/>
    </location>
</feature>
<feature type="transmembrane region" description="Helical" evidence="8">
    <location>
        <begin position="145"/>
        <end position="167"/>
    </location>
</feature>
<feature type="transmembrane region" description="Helical" evidence="8">
    <location>
        <begin position="296"/>
        <end position="315"/>
    </location>
</feature>
<keyword evidence="2" id="KW-1003">Cell membrane</keyword>
<feature type="transmembrane region" description="Helical" evidence="8">
    <location>
        <begin position="461"/>
        <end position="481"/>
    </location>
</feature>
<keyword evidence="5" id="KW-0560">Oxidoreductase</keyword>
<feature type="transmembrane region" description="Helical" evidence="8">
    <location>
        <begin position="369"/>
        <end position="390"/>
    </location>
</feature>
<feature type="transmembrane region" description="Helical" evidence="8">
    <location>
        <begin position="179"/>
        <end position="200"/>
    </location>
</feature>
<keyword evidence="11" id="KW-1185">Reference proteome</keyword>
<evidence type="ECO:0000256" key="4">
    <source>
        <dbReference type="ARBA" id="ARBA00022989"/>
    </source>
</evidence>
<feature type="transmembrane region" description="Helical" evidence="8">
    <location>
        <begin position="417"/>
        <end position="441"/>
    </location>
</feature>
<keyword evidence="3 7" id="KW-0812">Transmembrane</keyword>
<feature type="transmembrane region" description="Helical" evidence="8">
    <location>
        <begin position="240"/>
        <end position="258"/>
    </location>
</feature>
<organism evidence="10 11">
    <name type="scientific">Sneathiella chinensis</name>
    <dbReference type="NCBI Taxonomy" id="349750"/>
    <lineage>
        <taxon>Bacteria</taxon>
        <taxon>Pseudomonadati</taxon>
        <taxon>Pseudomonadota</taxon>
        <taxon>Alphaproteobacteria</taxon>
        <taxon>Sneathiellales</taxon>
        <taxon>Sneathiellaceae</taxon>
        <taxon>Sneathiella</taxon>
    </lineage>
</organism>
<feature type="transmembrane region" description="Helical" evidence="8">
    <location>
        <begin position="336"/>
        <end position="357"/>
    </location>
</feature>
<feature type="transmembrane region" description="Helical" evidence="8">
    <location>
        <begin position="544"/>
        <end position="565"/>
    </location>
</feature>